<gene>
    <name evidence="4" type="ORF">ElyMa_004783500</name>
</gene>
<dbReference type="InterPro" id="IPR011935">
    <property type="entry name" value="CHP02231"/>
</dbReference>
<evidence type="ECO:0000313" key="5">
    <source>
        <dbReference type="Proteomes" id="UP000762676"/>
    </source>
</evidence>
<comment type="caution">
    <text evidence="4">The sequence shown here is derived from an EMBL/GenBank/DDBJ whole genome shotgun (WGS) entry which is preliminary data.</text>
</comment>
<name>A0AAV4IJV7_9GAST</name>
<feature type="coiled-coil region" evidence="1">
    <location>
        <begin position="154"/>
        <end position="202"/>
    </location>
</feature>
<reference evidence="4 5" key="1">
    <citation type="journal article" date="2021" name="Elife">
        <title>Chloroplast acquisition without the gene transfer in kleptoplastic sea slugs, Plakobranchus ocellatus.</title>
        <authorList>
            <person name="Maeda T."/>
            <person name="Takahashi S."/>
            <person name="Yoshida T."/>
            <person name="Shimamura S."/>
            <person name="Takaki Y."/>
            <person name="Nagai Y."/>
            <person name="Toyoda A."/>
            <person name="Suzuki Y."/>
            <person name="Arimoto A."/>
            <person name="Ishii H."/>
            <person name="Satoh N."/>
            <person name="Nishiyama T."/>
            <person name="Hasebe M."/>
            <person name="Maruyama T."/>
            <person name="Minagawa J."/>
            <person name="Obokata J."/>
            <person name="Shigenobu S."/>
        </authorList>
    </citation>
    <scope>NUCLEOTIDE SEQUENCE [LARGE SCALE GENOMIC DNA]</scope>
</reference>
<dbReference type="PANTHER" id="PTHR31005">
    <property type="entry name" value="DUF4139 DOMAIN-CONTAINING PROTEIN"/>
    <property type="match status" value="1"/>
</dbReference>
<dbReference type="EMBL" id="BMAT01009595">
    <property type="protein sequence ID" value="GFS09472.1"/>
    <property type="molecule type" value="Genomic_DNA"/>
</dbReference>
<feature type="domain" description="DUF4140" evidence="3">
    <location>
        <begin position="22"/>
        <end position="107"/>
    </location>
</feature>
<evidence type="ECO:0000259" key="3">
    <source>
        <dbReference type="Pfam" id="PF13600"/>
    </source>
</evidence>
<protein>
    <submittedName>
        <fullName evidence="4">Protein F37C4.5</fullName>
    </submittedName>
</protein>
<organism evidence="4 5">
    <name type="scientific">Elysia marginata</name>
    <dbReference type="NCBI Taxonomy" id="1093978"/>
    <lineage>
        <taxon>Eukaryota</taxon>
        <taxon>Metazoa</taxon>
        <taxon>Spiralia</taxon>
        <taxon>Lophotrochozoa</taxon>
        <taxon>Mollusca</taxon>
        <taxon>Gastropoda</taxon>
        <taxon>Heterobranchia</taxon>
        <taxon>Euthyneura</taxon>
        <taxon>Panpulmonata</taxon>
        <taxon>Sacoglossa</taxon>
        <taxon>Placobranchoidea</taxon>
        <taxon>Plakobranchidae</taxon>
        <taxon>Elysia</taxon>
    </lineage>
</organism>
<dbReference type="Pfam" id="PF13600">
    <property type="entry name" value="DUF4140"/>
    <property type="match status" value="1"/>
</dbReference>
<dbReference type="InterPro" id="IPR037291">
    <property type="entry name" value="DUF4139"/>
</dbReference>
<proteinExistence type="predicted"/>
<evidence type="ECO:0000256" key="1">
    <source>
        <dbReference type="SAM" id="Coils"/>
    </source>
</evidence>
<dbReference type="Pfam" id="PF13598">
    <property type="entry name" value="DUF4139"/>
    <property type="match status" value="1"/>
</dbReference>
<dbReference type="AlphaFoldDB" id="A0AAV4IJV7"/>
<feature type="domain" description="DUF4139" evidence="2">
    <location>
        <begin position="219"/>
        <end position="528"/>
    </location>
</feature>
<accession>A0AAV4IJV7</accession>
<dbReference type="InterPro" id="IPR025554">
    <property type="entry name" value="DUF4140"/>
</dbReference>
<sequence>MAEESEMTFQYVKADDCPITKVTVYKDRAEVCRNYNGKIQAGKNELHITHFVEADEDSIRVEGQGKATIAEVSFQKRKNKGDAAKSEKEKALEEELECLNKKLKDSQFESQVNGLTRQRQILDQFATTASTTRTGDSKESVLTNEYFQGIRGFLHQYKEINQQLEAEKLDIEKKKEELLKKIQDVRTEMEKLGRERTLAQDKKECIIVLDAEGETELSLSISYIVYKASWNPSYDLRMFTDEGILKIYYFGIIKQTSGEDWTNVNVSLSTAEPVLGGSIPILPQTQLSVSVPYRPKSYHKRIKARAASLSFKSASMNHCQAQDFSAGESLYDRHETDSLEFDELKVTVAIIETSPTLSYLTIPSKVLHAFLEAKVTNPSPYILMPGPTNIFLDNTSVGKAQLKAVAPQEEFECSLGVDQGVRVDYKPASEVASSSGLLSKVKIMQYKQMIEVKNTHVYDIKVKVRENLPKSQDEKIKVKLLEPLIDTKKPEKTAKDVVLTEENHVEWDLKIPAMKKAEAVLMYTVEHPTDVVLETNEVLGSK</sequence>
<evidence type="ECO:0000313" key="4">
    <source>
        <dbReference type="EMBL" id="GFS09472.1"/>
    </source>
</evidence>
<dbReference type="PANTHER" id="PTHR31005:SF8">
    <property type="entry name" value="DUF4139 DOMAIN-CONTAINING PROTEIN"/>
    <property type="match status" value="1"/>
</dbReference>
<keyword evidence="5" id="KW-1185">Reference proteome</keyword>
<dbReference type="NCBIfam" id="TIGR02231">
    <property type="entry name" value="mucoidy inhibitor MuiA family protein"/>
    <property type="match status" value="2"/>
</dbReference>
<dbReference type="Proteomes" id="UP000762676">
    <property type="component" value="Unassembled WGS sequence"/>
</dbReference>
<evidence type="ECO:0000259" key="2">
    <source>
        <dbReference type="Pfam" id="PF13598"/>
    </source>
</evidence>
<keyword evidence="1" id="KW-0175">Coiled coil</keyword>